<keyword evidence="10" id="KW-0966">Cell projection</keyword>
<evidence type="ECO:0000256" key="2">
    <source>
        <dbReference type="ARBA" id="ARBA00004613"/>
    </source>
</evidence>
<dbReference type="Pfam" id="PF22638">
    <property type="entry name" value="FlgK_D1"/>
    <property type="match status" value="1"/>
</dbReference>
<accession>A0A4P7BCI7</accession>
<comment type="subcellular location">
    <subcellularLocation>
        <location evidence="1 7">Bacterial flagellum</location>
    </subcellularLocation>
    <subcellularLocation>
        <location evidence="2 7">Secreted</location>
    </subcellularLocation>
</comment>
<dbReference type="PANTHER" id="PTHR30033">
    <property type="entry name" value="FLAGELLAR HOOK-ASSOCIATED PROTEIN 1"/>
    <property type="match status" value="1"/>
</dbReference>
<sequence>MTIINNALSGAIAAQASLNASSQNIANLQTRGYTRQGALLTAVTAGYGAQGAGSGVKLSAMLRFSDSYKTQQMWRANAELGQRSNVQPYLTQLEQVMGNDKSSISNGVDNFFKSLNAVAEDPTSGPLRGQVVTAASALSESFNSIYAVTRNQQLSVEQQRASILPKFNTLVQNIASLNERITAAGAIGTNTSGLVDERDVAIDALSQFASIEVLEQPDGSRTISLKSGQPLVVGKMASSLSTDTSSGTPVLKASFGNSSYAIDDAKMGGQLGGLGNFERNTLLPLQTSIREMAEQLATAVNAQLAAGNTPDGAPGKPMFQLNGGGAGGVLSVPADYQATDLAFAAAGEPAGDSSNLQLLIGIKQKSITLSSVGSVTIGDADTQLVGKLAIDSQQNQSLLATATTIRRQAEDDWAATSGVNRDEEAINLVEFQNMYQANMKVLAVANTLFDATLAMLG</sequence>
<evidence type="ECO:0000313" key="10">
    <source>
        <dbReference type="EMBL" id="GGY95766.1"/>
    </source>
</evidence>
<gene>
    <name evidence="10" type="primary">lfgK</name>
    <name evidence="7 11" type="synonym">flgK</name>
    <name evidence="11" type="ORF">E1742_05685</name>
    <name evidence="10" type="ORF">GCM10007388_31450</name>
</gene>
<evidence type="ECO:0000256" key="1">
    <source>
        <dbReference type="ARBA" id="ARBA00004365"/>
    </source>
</evidence>
<reference evidence="10" key="3">
    <citation type="submission" date="2022-12" db="EMBL/GenBank/DDBJ databases">
        <authorList>
            <person name="Sun Q."/>
            <person name="Kim S."/>
        </authorList>
    </citation>
    <scope>NUCLEOTIDE SEQUENCE</scope>
    <source>
        <strain evidence="10">KCTC 12344</strain>
    </source>
</reference>
<name>A0A4P7BCI7_9BURK</name>
<dbReference type="OrthoDB" id="9802553at2"/>
<evidence type="ECO:0000256" key="4">
    <source>
        <dbReference type="ARBA" id="ARBA00016244"/>
    </source>
</evidence>
<keyword evidence="12" id="KW-1185">Reference proteome</keyword>
<dbReference type="GO" id="GO:0005576">
    <property type="term" value="C:extracellular region"/>
    <property type="evidence" value="ECO:0007669"/>
    <property type="project" value="UniProtKB-SubCell"/>
</dbReference>
<feature type="domain" description="Flagellar hook-associated protein FlgK helical" evidence="9">
    <location>
        <begin position="90"/>
        <end position="319"/>
    </location>
</feature>
<dbReference type="GO" id="GO:0005198">
    <property type="term" value="F:structural molecule activity"/>
    <property type="evidence" value="ECO:0007669"/>
    <property type="project" value="UniProtKB-UniRule"/>
</dbReference>
<evidence type="ECO:0000313" key="12">
    <source>
        <dbReference type="Proteomes" id="UP000294359"/>
    </source>
</evidence>
<keyword evidence="5 7" id="KW-0964">Secreted</keyword>
<reference evidence="11 12" key="2">
    <citation type="submission" date="2019-03" db="EMBL/GenBank/DDBJ databases">
        <title>Draft Genome Sequences of Six Type Strains of the Genus Massilia.</title>
        <authorList>
            <person name="Miess H."/>
            <person name="Frediansyhah A."/>
            <person name="Gross H."/>
        </authorList>
    </citation>
    <scope>NUCLEOTIDE SEQUENCE [LARGE SCALE GENOMIC DNA]</scope>
    <source>
        <strain evidence="11 12">DSM 17505</strain>
    </source>
</reference>
<comment type="similarity">
    <text evidence="3 7">Belongs to the flagella basal body rod proteins family.</text>
</comment>
<dbReference type="EMBL" id="BMWW01000005">
    <property type="protein sequence ID" value="GGY95766.1"/>
    <property type="molecule type" value="Genomic_DNA"/>
</dbReference>
<dbReference type="EMBL" id="CP038026">
    <property type="protein sequence ID" value="QBQ35712.1"/>
    <property type="molecule type" value="Genomic_DNA"/>
</dbReference>
<evidence type="ECO:0000259" key="8">
    <source>
        <dbReference type="Pfam" id="PF06429"/>
    </source>
</evidence>
<evidence type="ECO:0000256" key="3">
    <source>
        <dbReference type="ARBA" id="ARBA00009677"/>
    </source>
</evidence>
<evidence type="ECO:0000256" key="7">
    <source>
        <dbReference type="RuleBase" id="RU362065"/>
    </source>
</evidence>
<dbReference type="InterPro" id="IPR010930">
    <property type="entry name" value="Flg_bb/hook_C_dom"/>
</dbReference>
<dbReference type="InterPro" id="IPR053927">
    <property type="entry name" value="FlgK_helical"/>
</dbReference>
<evidence type="ECO:0000256" key="6">
    <source>
        <dbReference type="ARBA" id="ARBA00023143"/>
    </source>
</evidence>
<evidence type="ECO:0000259" key="9">
    <source>
        <dbReference type="Pfam" id="PF22638"/>
    </source>
</evidence>
<dbReference type="GO" id="GO:0044780">
    <property type="term" value="P:bacterial-type flagellum assembly"/>
    <property type="evidence" value="ECO:0007669"/>
    <property type="project" value="InterPro"/>
</dbReference>
<keyword evidence="10" id="KW-0969">Cilium</keyword>
<feature type="domain" description="Flagellar basal-body/hook protein C-terminal" evidence="8">
    <location>
        <begin position="416"/>
        <end position="454"/>
    </location>
</feature>
<dbReference type="Proteomes" id="UP000619512">
    <property type="component" value="Unassembled WGS sequence"/>
</dbReference>
<dbReference type="NCBIfam" id="TIGR02492">
    <property type="entry name" value="flgK_ends"/>
    <property type="match status" value="1"/>
</dbReference>
<evidence type="ECO:0000313" key="13">
    <source>
        <dbReference type="Proteomes" id="UP000619512"/>
    </source>
</evidence>
<dbReference type="SUPFAM" id="SSF64518">
    <property type="entry name" value="Phase 1 flagellin"/>
    <property type="match status" value="1"/>
</dbReference>
<keyword evidence="6 7" id="KW-0975">Bacterial flagellum</keyword>
<dbReference type="AlphaFoldDB" id="A0A4P7BCI7"/>
<dbReference type="Pfam" id="PF06429">
    <property type="entry name" value="Flg_bbr_C"/>
    <property type="match status" value="1"/>
</dbReference>
<dbReference type="PANTHER" id="PTHR30033:SF1">
    <property type="entry name" value="FLAGELLAR HOOK-ASSOCIATED PROTEIN 1"/>
    <property type="match status" value="1"/>
</dbReference>
<proteinExistence type="inferred from homology"/>
<organism evidence="10 13">
    <name type="scientific">Pseudoduganella plicata</name>
    <dbReference type="NCBI Taxonomy" id="321984"/>
    <lineage>
        <taxon>Bacteria</taxon>
        <taxon>Pseudomonadati</taxon>
        <taxon>Pseudomonadota</taxon>
        <taxon>Betaproteobacteria</taxon>
        <taxon>Burkholderiales</taxon>
        <taxon>Oxalobacteraceae</taxon>
        <taxon>Telluria group</taxon>
        <taxon>Pseudoduganella</taxon>
    </lineage>
</organism>
<dbReference type="GO" id="GO:0009424">
    <property type="term" value="C:bacterial-type flagellum hook"/>
    <property type="evidence" value="ECO:0007669"/>
    <property type="project" value="UniProtKB-UniRule"/>
</dbReference>
<evidence type="ECO:0000256" key="5">
    <source>
        <dbReference type="ARBA" id="ARBA00022525"/>
    </source>
</evidence>
<reference evidence="10" key="1">
    <citation type="journal article" date="2014" name="Int. J. Syst. Evol. Microbiol.">
        <title>Complete genome sequence of Corynebacterium casei LMG S-19264T (=DSM 44701T), isolated from a smear-ripened cheese.</title>
        <authorList>
            <consortium name="US DOE Joint Genome Institute (JGI-PGF)"/>
            <person name="Walter F."/>
            <person name="Albersmeier A."/>
            <person name="Kalinowski J."/>
            <person name="Ruckert C."/>
        </authorList>
    </citation>
    <scope>NUCLEOTIDE SEQUENCE</scope>
    <source>
        <strain evidence="10">KCTC 12344</strain>
    </source>
</reference>
<dbReference type="InterPro" id="IPR002371">
    <property type="entry name" value="FlgK"/>
</dbReference>
<dbReference type="RefSeq" id="WP_134383949.1">
    <property type="nucleotide sequence ID" value="NZ_BMWW01000005.1"/>
</dbReference>
<evidence type="ECO:0000313" key="11">
    <source>
        <dbReference type="EMBL" id="QBQ35712.1"/>
    </source>
</evidence>
<dbReference type="PRINTS" id="PR01005">
    <property type="entry name" value="FLGHOOKAP1"/>
</dbReference>
<keyword evidence="10" id="KW-0282">Flagellum</keyword>
<protein>
    <recommendedName>
        <fullName evidence="4 7">Flagellar hook-associated protein 1</fullName>
        <shortName evidence="7">HAP1</shortName>
    </recommendedName>
</protein>
<dbReference type="Proteomes" id="UP000294359">
    <property type="component" value="Chromosome"/>
</dbReference>